<keyword evidence="3" id="KW-0547">Nucleotide-binding</keyword>
<evidence type="ECO:0000256" key="6">
    <source>
        <dbReference type="ARBA" id="ARBA00022833"/>
    </source>
</evidence>
<dbReference type="InterPro" id="IPR011011">
    <property type="entry name" value="Znf_FYVE_PHD"/>
</dbReference>
<sequence>MSESSEGEMFACLEELYGSQVAVRAAASDSLLDMPAQIGAHAADATAVESLLTERSHFVPDGDANDCMVCALSFSLTTRRHHCRACGRLTCAYCAPKSLLLSQFHPQPMRLCSLCSRELAGALLEPETRLVPLLLKLRSRERRMALARSEAEEVLSSRNASSAVDSPGRAALRARLSVSMSARRGVTLLNPMKCELGLVSAPPEWLAPQEVTLTTPVAIGTVMLPLPPAERVTTGALFGSYLVSIAGLAAAAPRALLGNLWRPLFDATRASDVTLLAALLRELAPGLDPSVVNDEGLSLLHYAVSAACAPAIALLLDAGANPNGTDAHGETPLHLATTLGEDEIVDMLLRAGANPLAVPSPERPEATPLKYAARQRTKQVLLQYISPDVLPRVRALGLAGLALIPILLPNGEVFHLGLPSHDCTVRVALAELLVQLAARAVLPQSALETPSYALYAHGELGVVLGRELMLFTIDVVVKYWHGQFLGPPLQLIELMAIPPGAAASCHAYAADSVVRAELASLPPSALAFSRAPETQAFLSRFVPRLASLAARHHQASPQYALSVVCGTPAPAAPDAMLTVKFHPDPEGSAFTTLRWPLHAKTSDLIADVLANSRVFAKFGLDVPGPREALVLAEWGAAPHYIHSHDLPLSAFSVVRRALSSKRHRAVHLTIVARPSPASSDDVLIVELGAGVAGCLPPPDTHAHQALALTRLGKLPRLDGVAVPESVPETPQAVADDLARVVGSRCGPEPVAPLTAWDIDVPFGIQVVGADFVPPLAYQLCAPASKKRPALGLAMVVELVHATHALAAPHVTHLLPFSEAPRWQARVNFVRATRPQPIPVSDLPLEAKVIVTMFLVHSTRAASFDELAESYASWAAGAVGPARGRAGSSGPGAAEAAVESGAAPEAGFAADLAAAHPSACLPETLAGAFFPLGWVAVPVFDSRRGMAQGEVTARLWRDAPGNPLGPLGSNPRLAGALPVVLSFPSFARQVILPHPLALDNPDDAMAELYASGPLCEPDSLLDELFGQGQPLATAATLPVDACTLSAVLDANDAAELDAILGLDPLTQLSRAQCELLRLYRGYLSVAGVSPVRYLSSVDFACRAQVAEAHALLVRWRRPQVDGVDLSVLELLGPHFADEMVRMYAVNELARLDDELLLLFMMQLVQGLKYERCHDSALARFLLGRALCNRHVGHALFWHLRSDVHESENEARFALLLHAYSAAAGRVQASELVAQLRLVEGLTDGAEWIKATKSQLNVGSLRKRLREVFGPDAPVSSGLPYNMTTKVGALVVDKCKFMDSKKRPLWVVCTEASPRADSRLPIIFKTGDDLRQDVLTLQLMRVMDTEWRNAGMDLCMSLYSVVATGKEAGMIEVVANSATLADIQMAAKGARSAFSDRVLADWLLEANVDSRAHANAVETFVASCAGYCVATYVLGIGDRHNDNIMLARDGSLFHIDFGHFLGNIKRKFGISRERTPFVFTPDMVYVMGGRDSPQYAHFLELACAAYNVLRASATKLINLFAMMLNAGIPELSSVRDLEYLRRVLRLQDTDEEAATYFRDLVDECLRGGWKHMLNWYVHNKVHASALLSAHI</sequence>
<dbReference type="GeneID" id="25565334"/>
<dbReference type="eggNOG" id="KOG1729">
    <property type="taxonomic scope" value="Eukaryota"/>
</dbReference>
<dbReference type="PROSITE" id="PS50297">
    <property type="entry name" value="ANK_REP_REGION"/>
    <property type="match status" value="2"/>
</dbReference>
<dbReference type="PROSITE" id="PS50290">
    <property type="entry name" value="PI3_4_KINASE_3"/>
    <property type="match status" value="1"/>
</dbReference>
<dbReference type="OrthoDB" id="67688at2759"/>
<dbReference type="SUPFAM" id="SSF48371">
    <property type="entry name" value="ARM repeat"/>
    <property type="match status" value="1"/>
</dbReference>
<evidence type="ECO:0000256" key="3">
    <source>
        <dbReference type="ARBA" id="ARBA00022741"/>
    </source>
</evidence>
<evidence type="ECO:0000256" key="1">
    <source>
        <dbReference type="ARBA" id="ARBA00022679"/>
    </source>
</evidence>
<dbReference type="GO" id="GO:0005886">
    <property type="term" value="C:plasma membrane"/>
    <property type="evidence" value="ECO:0007669"/>
    <property type="project" value="TreeGrafter"/>
</dbReference>
<dbReference type="Pfam" id="PF01363">
    <property type="entry name" value="FYVE"/>
    <property type="match status" value="1"/>
</dbReference>
<dbReference type="InterPro" id="IPR036940">
    <property type="entry name" value="PI3/4_kinase_cat_sf"/>
</dbReference>
<dbReference type="CDD" id="cd00891">
    <property type="entry name" value="PI3Kc"/>
    <property type="match status" value="1"/>
</dbReference>
<organism evidence="15 16">
    <name type="scientific">Thecamonas trahens ATCC 50062</name>
    <dbReference type="NCBI Taxonomy" id="461836"/>
    <lineage>
        <taxon>Eukaryota</taxon>
        <taxon>Apusozoa</taxon>
        <taxon>Apusomonadida</taxon>
        <taxon>Apusomonadidae</taxon>
        <taxon>Thecamonas</taxon>
    </lineage>
</organism>
<dbReference type="Gene3D" id="1.25.40.20">
    <property type="entry name" value="Ankyrin repeat-containing domain"/>
    <property type="match status" value="1"/>
</dbReference>
<evidence type="ECO:0000313" key="16">
    <source>
        <dbReference type="Proteomes" id="UP000054408"/>
    </source>
</evidence>
<proteinExistence type="inferred from homology"/>
<dbReference type="Gene3D" id="1.25.40.70">
    <property type="entry name" value="Phosphatidylinositol 3-kinase, accessory domain (PIK)"/>
    <property type="match status" value="1"/>
</dbReference>
<dbReference type="SMART" id="SM00146">
    <property type="entry name" value="PI3Kc"/>
    <property type="match status" value="1"/>
</dbReference>
<dbReference type="InterPro" id="IPR000403">
    <property type="entry name" value="PI3/4_kinase_cat_dom"/>
</dbReference>
<dbReference type="InterPro" id="IPR017455">
    <property type="entry name" value="Znf_FYVE-rel"/>
</dbReference>
<evidence type="ECO:0000256" key="5">
    <source>
        <dbReference type="ARBA" id="ARBA00022777"/>
    </source>
</evidence>
<keyword evidence="1" id="KW-0808">Transferase</keyword>
<evidence type="ECO:0000256" key="9">
    <source>
        <dbReference type="PROSITE-ProRule" id="PRU00091"/>
    </source>
</evidence>
<evidence type="ECO:0000256" key="4">
    <source>
        <dbReference type="ARBA" id="ARBA00022771"/>
    </source>
</evidence>
<dbReference type="PROSITE" id="PS50178">
    <property type="entry name" value="ZF_FYVE"/>
    <property type="match status" value="1"/>
</dbReference>
<feature type="domain" description="PIK helical" evidence="13">
    <location>
        <begin position="1041"/>
        <end position="1221"/>
    </location>
</feature>
<dbReference type="PANTHER" id="PTHR10048">
    <property type="entry name" value="PHOSPHATIDYLINOSITOL KINASE"/>
    <property type="match status" value="1"/>
</dbReference>
<evidence type="ECO:0000256" key="2">
    <source>
        <dbReference type="ARBA" id="ARBA00022723"/>
    </source>
</evidence>
<dbReference type="PANTHER" id="PTHR10048:SF14">
    <property type="entry name" value="LD28067P"/>
    <property type="match status" value="1"/>
</dbReference>
<gene>
    <name evidence="15" type="ORF">AMSG_06073</name>
</gene>
<keyword evidence="16" id="KW-1185">Reference proteome</keyword>
<dbReference type="InterPro" id="IPR035892">
    <property type="entry name" value="C2_domain_sf"/>
</dbReference>
<dbReference type="InterPro" id="IPR013083">
    <property type="entry name" value="Znf_RING/FYVE/PHD"/>
</dbReference>
<dbReference type="InterPro" id="IPR011009">
    <property type="entry name" value="Kinase-like_dom_sf"/>
</dbReference>
<dbReference type="SUPFAM" id="SSF56112">
    <property type="entry name" value="Protein kinase-like (PK-like)"/>
    <property type="match status" value="1"/>
</dbReference>
<evidence type="ECO:0000259" key="11">
    <source>
        <dbReference type="PROSITE" id="PS50178"/>
    </source>
</evidence>
<dbReference type="SMART" id="SM00248">
    <property type="entry name" value="ANK"/>
    <property type="match status" value="3"/>
</dbReference>
<dbReference type="Gene3D" id="3.30.40.10">
    <property type="entry name" value="Zinc/RING finger domain, C3HC4 (zinc finger)"/>
    <property type="match status" value="1"/>
</dbReference>
<keyword evidence="5 15" id="KW-0418">Kinase</keyword>
<name>A0A0L0DC31_THETB</name>
<feature type="repeat" description="ANK" evidence="8">
    <location>
        <begin position="295"/>
        <end position="327"/>
    </location>
</feature>
<dbReference type="Gene3D" id="1.10.1070.11">
    <property type="entry name" value="Phosphatidylinositol 3-/4-kinase, catalytic domain"/>
    <property type="match status" value="1"/>
</dbReference>
<dbReference type="PROSITE" id="PS00915">
    <property type="entry name" value="PI3_4_KINASE_1"/>
    <property type="match status" value="1"/>
</dbReference>
<dbReference type="Pfam" id="PF00454">
    <property type="entry name" value="PI3_PI4_kinase"/>
    <property type="match status" value="1"/>
</dbReference>
<dbReference type="InterPro" id="IPR016024">
    <property type="entry name" value="ARM-type_fold"/>
</dbReference>
<evidence type="ECO:0000256" key="10">
    <source>
        <dbReference type="PROSITE-ProRule" id="PRU00880"/>
    </source>
</evidence>
<dbReference type="GO" id="GO:0043491">
    <property type="term" value="P:phosphatidylinositol 3-kinase/protein kinase B signal transduction"/>
    <property type="evidence" value="ECO:0007669"/>
    <property type="project" value="TreeGrafter"/>
</dbReference>
<dbReference type="Pfam" id="PF00613">
    <property type="entry name" value="PI3Ka"/>
    <property type="match status" value="1"/>
</dbReference>
<dbReference type="Pfam" id="PF12796">
    <property type="entry name" value="Ank_2"/>
    <property type="match status" value="1"/>
</dbReference>
<dbReference type="InterPro" id="IPR018936">
    <property type="entry name" value="PI3/4_kinase_CS"/>
</dbReference>
<protein>
    <submittedName>
        <fullName evidence="15">Phosphoinositide-3-kinase</fullName>
    </submittedName>
</protein>
<dbReference type="SUPFAM" id="SSF57903">
    <property type="entry name" value="FYVE/PHD zinc finger"/>
    <property type="match status" value="1"/>
</dbReference>
<dbReference type="InterPro" id="IPR015433">
    <property type="entry name" value="PI3/4_kinase"/>
</dbReference>
<feature type="domain" description="PI3K/PI4K catalytic" evidence="12">
    <location>
        <begin position="1289"/>
        <end position="1567"/>
    </location>
</feature>
<reference evidence="15 16" key="1">
    <citation type="submission" date="2010-05" db="EMBL/GenBank/DDBJ databases">
        <title>The Genome Sequence of Thecamonas trahens ATCC 50062.</title>
        <authorList>
            <consortium name="The Broad Institute Genome Sequencing Platform"/>
            <person name="Russ C."/>
            <person name="Cuomo C."/>
            <person name="Shea T."/>
            <person name="Young S.K."/>
            <person name="Zeng Q."/>
            <person name="Koehrsen M."/>
            <person name="Haas B."/>
            <person name="Borodovsky M."/>
            <person name="Guigo R."/>
            <person name="Alvarado L."/>
            <person name="Berlin A."/>
            <person name="Bochicchio J."/>
            <person name="Borenstein D."/>
            <person name="Chapman S."/>
            <person name="Chen Z."/>
            <person name="Freedman E."/>
            <person name="Gellesch M."/>
            <person name="Goldberg J."/>
            <person name="Griggs A."/>
            <person name="Gujja S."/>
            <person name="Heilman E."/>
            <person name="Heiman D."/>
            <person name="Hepburn T."/>
            <person name="Howarth C."/>
            <person name="Jen D."/>
            <person name="Larson L."/>
            <person name="Mehta T."/>
            <person name="Park D."/>
            <person name="Pearson M."/>
            <person name="Roberts A."/>
            <person name="Saif S."/>
            <person name="Shenoy N."/>
            <person name="Sisk P."/>
            <person name="Stolte C."/>
            <person name="Sykes S."/>
            <person name="Thomson T."/>
            <person name="Walk T."/>
            <person name="White J."/>
            <person name="Yandava C."/>
            <person name="Burger G."/>
            <person name="Gray M.W."/>
            <person name="Holland P.W.H."/>
            <person name="King N."/>
            <person name="Lang F.B.F."/>
            <person name="Roger A.J."/>
            <person name="Ruiz-Trillo I."/>
            <person name="Lander E."/>
            <person name="Nusbaum C."/>
        </authorList>
    </citation>
    <scope>NUCLEOTIDE SEQUENCE [LARGE SCALE GENOMIC DNA]</scope>
    <source>
        <strain evidence="15 16">ATCC 50062</strain>
    </source>
</reference>
<dbReference type="InterPro" id="IPR000306">
    <property type="entry name" value="Znf_FYVE"/>
</dbReference>
<dbReference type="InterPro" id="IPR001263">
    <property type="entry name" value="PI3K_accessory_dom"/>
</dbReference>
<accession>A0A0L0DC31</accession>
<dbReference type="GO" id="GO:0016477">
    <property type="term" value="P:cell migration"/>
    <property type="evidence" value="ECO:0007669"/>
    <property type="project" value="TreeGrafter"/>
</dbReference>
<dbReference type="PROSITE" id="PS50088">
    <property type="entry name" value="ANK_REPEAT"/>
    <property type="match status" value="2"/>
</dbReference>
<dbReference type="Proteomes" id="UP000054408">
    <property type="component" value="Unassembled WGS sequence"/>
</dbReference>
<keyword evidence="4 9" id="KW-0863">Zinc-finger</keyword>
<feature type="repeat" description="ANK" evidence="8">
    <location>
        <begin position="328"/>
        <end position="360"/>
    </location>
</feature>
<dbReference type="InterPro" id="IPR002110">
    <property type="entry name" value="Ankyrin_rpt"/>
</dbReference>
<dbReference type="GO" id="GO:0005524">
    <property type="term" value="F:ATP binding"/>
    <property type="evidence" value="ECO:0007669"/>
    <property type="project" value="UniProtKB-KW"/>
</dbReference>
<feature type="domain" description="C2 PI3K-type" evidence="14">
    <location>
        <begin position="758"/>
        <end position="1000"/>
    </location>
</feature>
<dbReference type="PROSITE" id="PS51547">
    <property type="entry name" value="C2_PI3K"/>
    <property type="match status" value="1"/>
</dbReference>
<dbReference type="PROSITE" id="PS51545">
    <property type="entry name" value="PIK_HELICAL"/>
    <property type="match status" value="1"/>
</dbReference>
<dbReference type="GO" id="GO:0005942">
    <property type="term" value="C:phosphatidylinositol 3-kinase complex"/>
    <property type="evidence" value="ECO:0007669"/>
    <property type="project" value="TreeGrafter"/>
</dbReference>
<dbReference type="EMBL" id="GL349457">
    <property type="protein sequence ID" value="KNC49795.1"/>
    <property type="molecule type" value="Genomic_DNA"/>
</dbReference>
<keyword evidence="8" id="KW-0040">ANK repeat</keyword>
<dbReference type="Gene3D" id="3.30.1010.10">
    <property type="entry name" value="Phosphatidylinositol 3-kinase Catalytic Subunit, Chain A, domain 4"/>
    <property type="match status" value="1"/>
</dbReference>
<dbReference type="Gene3D" id="2.60.40.150">
    <property type="entry name" value="C2 domain"/>
    <property type="match status" value="1"/>
</dbReference>
<dbReference type="STRING" id="461836.A0A0L0DC31"/>
<evidence type="ECO:0000313" key="15">
    <source>
        <dbReference type="EMBL" id="KNC49795.1"/>
    </source>
</evidence>
<keyword evidence="6" id="KW-0862">Zinc</keyword>
<dbReference type="FunFam" id="1.10.1070.11:FF:000001">
    <property type="entry name" value="Phosphatidylinositol 4,5-bisphosphate 3-kinase catalytic subunit"/>
    <property type="match status" value="1"/>
</dbReference>
<dbReference type="InterPro" id="IPR036770">
    <property type="entry name" value="Ankyrin_rpt-contain_sf"/>
</dbReference>
<dbReference type="GO" id="GO:0035005">
    <property type="term" value="F:1-phosphatidylinositol-4-phosphate 3-kinase activity"/>
    <property type="evidence" value="ECO:0007669"/>
    <property type="project" value="TreeGrafter"/>
</dbReference>
<dbReference type="SUPFAM" id="SSF48403">
    <property type="entry name" value="Ankyrin repeat"/>
    <property type="match status" value="1"/>
</dbReference>
<dbReference type="InterPro" id="IPR042236">
    <property type="entry name" value="PI3K_accessory_sf"/>
</dbReference>
<dbReference type="GO" id="GO:0048015">
    <property type="term" value="P:phosphatidylinositol-mediated signaling"/>
    <property type="evidence" value="ECO:0007669"/>
    <property type="project" value="TreeGrafter"/>
</dbReference>
<evidence type="ECO:0000259" key="13">
    <source>
        <dbReference type="PROSITE" id="PS51545"/>
    </source>
</evidence>
<comment type="similarity">
    <text evidence="10">Belongs to the PI3/PI4-kinase family.</text>
</comment>
<evidence type="ECO:0000259" key="12">
    <source>
        <dbReference type="PROSITE" id="PS50290"/>
    </source>
</evidence>
<dbReference type="eggNOG" id="KOG0904">
    <property type="taxonomic scope" value="Eukaryota"/>
</dbReference>
<evidence type="ECO:0000256" key="7">
    <source>
        <dbReference type="ARBA" id="ARBA00022840"/>
    </source>
</evidence>
<keyword evidence="2" id="KW-0479">Metal-binding</keyword>
<dbReference type="RefSeq" id="XP_013757579.1">
    <property type="nucleotide sequence ID" value="XM_013902125.1"/>
</dbReference>
<dbReference type="SMART" id="SM00145">
    <property type="entry name" value="PI3Ka"/>
    <property type="match status" value="1"/>
</dbReference>
<dbReference type="eggNOG" id="KOG0504">
    <property type="taxonomic scope" value="Eukaryota"/>
</dbReference>
<dbReference type="GO" id="GO:0016303">
    <property type="term" value="F:1-phosphatidylinositol-3-kinase activity"/>
    <property type="evidence" value="ECO:0007669"/>
    <property type="project" value="TreeGrafter"/>
</dbReference>
<dbReference type="GO" id="GO:0005737">
    <property type="term" value="C:cytoplasm"/>
    <property type="evidence" value="ECO:0007669"/>
    <property type="project" value="TreeGrafter"/>
</dbReference>
<dbReference type="InterPro" id="IPR002420">
    <property type="entry name" value="PI3K-type_C2_dom"/>
</dbReference>
<dbReference type="SMART" id="SM00064">
    <property type="entry name" value="FYVE"/>
    <property type="match status" value="1"/>
</dbReference>
<dbReference type="PROSITE" id="PS00916">
    <property type="entry name" value="PI3_4_KINASE_2"/>
    <property type="match status" value="1"/>
</dbReference>
<evidence type="ECO:0000256" key="8">
    <source>
        <dbReference type="PROSITE-ProRule" id="PRU00023"/>
    </source>
</evidence>
<evidence type="ECO:0000259" key="14">
    <source>
        <dbReference type="PROSITE" id="PS51547"/>
    </source>
</evidence>
<dbReference type="InterPro" id="IPR035448">
    <property type="entry name" value="PI3Kc"/>
</dbReference>
<dbReference type="GO" id="GO:0008270">
    <property type="term" value="F:zinc ion binding"/>
    <property type="evidence" value="ECO:0007669"/>
    <property type="project" value="UniProtKB-KW"/>
</dbReference>
<feature type="domain" description="FYVE-type" evidence="11">
    <location>
        <begin position="61"/>
        <end position="120"/>
    </location>
</feature>
<keyword evidence="7" id="KW-0067">ATP-binding</keyword>